<sequence>MLQKFIDRIRIEEFGKEEQKDAVALEIRGISLVRKIAIAVSNVKESIETKSKVAGKLAKLDLPTFDGDFLLYKYFRTRFITLTEGYNETTKKIYLTNCLTGRARKYVEDLIIHDGEYEEIWKQLNSHFGNPNNIIDATLKAFFELPRPSKDIQEIEEHFIQSKNRCTSVIALDHSPDELLAAVYMLQLPGEVRSELEKKLHETGNRKSETKYTFNDLGPLMEEYIRIMKLSSQKNEELEKKANPIKINAMVGITRTLNKNAQEKEIVQQPNLRSQNINPQNQINIKNPIQTHNFVEQPQPPIQQEYYCNYNRSYNNSKNNIDRPYDRGDNVRGRERPYSHTGWSSMYPNCPLCDKQHLINHCMETKHGPEMREKLKSLDRCDACLVTKDQHDTSCIEIKEPCRYCKNKGHYHITCDGKIHPGSWLIKEELAAVTETTSVLQCMTNLEIPIISENSISTSRNCSQGDFSLSGVIAIDLSTKDNRNFRARTILDSGSGTNFVSKEILPYIRYDKLDSEGLVVTGINDTKASTHDLVRIYLVSKECQQKSIKCYVMPEMINYDISKNMLKTMLDECKMMPKFKNPLEQTIDHKEGVSIVLGPGATRDISYTPPSWYGQYTVDHTYFGPAISGRMPYNCNIHAFIASLEKVKEIHNENIVSENLEFSKYEVLQESSNSKPKDFITGNGEFKCQRIKTTLSKYGKNILLFCIWSIVALGMLALLSYENESCNKYNLAQAESSRKIIVQEYNPQRDVSKAVQALGKIGENGNIPPDKISKDERYKGERVKVINVNNSSVWKHTLMIKVEYMNEAVVYKSLDSLTIA</sequence>
<accession>A0AAV2S488</accession>
<dbReference type="InterPro" id="IPR005312">
    <property type="entry name" value="DUF1759"/>
</dbReference>
<dbReference type="Proteomes" id="UP001497623">
    <property type="component" value="Unassembled WGS sequence"/>
</dbReference>
<keyword evidence="2" id="KW-1185">Reference proteome</keyword>
<dbReference type="AlphaFoldDB" id="A0AAV2S488"/>
<dbReference type="Pfam" id="PF03564">
    <property type="entry name" value="DUF1759"/>
    <property type="match status" value="1"/>
</dbReference>
<evidence type="ECO:0000313" key="1">
    <source>
        <dbReference type="EMBL" id="CAL4162610.1"/>
    </source>
</evidence>
<feature type="non-terminal residue" evidence="1">
    <location>
        <position position="820"/>
    </location>
</feature>
<protein>
    <submittedName>
        <fullName evidence="1">Uncharacterized protein</fullName>
    </submittedName>
</protein>
<gene>
    <name evidence="1" type="ORF">MNOR_LOCUS32852</name>
</gene>
<reference evidence="1 2" key="1">
    <citation type="submission" date="2024-05" db="EMBL/GenBank/DDBJ databases">
        <authorList>
            <person name="Wallberg A."/>
        </authorList>
    </citation>
    <scope>NUCLEOTIDE SEQUENCE [LARGE SCALE GENOMIC DNA]</scope>
</reference>
<dbReference type="EMBL" id="CAXKWB010045675">
    <property type="protein sequence ID" value="CAL4162610.1"/>
    <property type="molecule type" value="Genomic_DNA"/>
</dbReference>
<evidence type="ECO:0000313" key="2">
    <source>
        <dbReference type="Proteomes" id="UP001497623"/>
    </source>
</evidence>
<organism evidence="1 2">
    <name type="scientific">Meganyctiphanes norvegica</name>
    <name type="common">Northern krill</name>
    <name type="synonym">Thysanopoda norvegica</name>
    <dbReference type="NCBI Taxonomy" id="48144"/>
    <lineage>
        <taxon>Eukaryota</taxon>
        <taxon>Metazoa</taxon>
        <taxon>Ecdysozoa</taxon>
        <taxon>Arthropoda</taxon>
        <taxon>Crustacea</taxon>
        <taxon>Multicrustacea</taxon>
        <taxon>Malacostraca</taxon>
        <taxon>Eumalacostraca</taxon>
        <taxon>Eucarida</taxon>
        <taxon>Euphausiacea</taxon>
        <taxon>Euphausiidae</taxon>
        <taxon>Meganyctiphanes</taxon>
    </lineage>
</organism>
<proteinExistence type="predicted"/>
<comment type="caution">
    <text evidence="1">The sequence shown here is derived from an EMBL/GenBank/DDBJ whole genome shotgun (WGS) entry which is preliminary data.</text>
</comment>
<name>A0AAV2S488_MEGNR</name>